<name>A0A9D4F4J2_DREPO</name>
<keyword evidence="3" id="KW-1185">Reference proteome</keyword>
<comment type="caution">
    <text evidence="2">The sequence shown here is derived from an EMBL/GenBank/DDBJ whole genome shotgun (WGS) entry which is preliminary data.</text>
</comment>
<organism evidence="2 3">
    <name type="scientific">Dreissena polymorpha</name>
    <name type="common">Zebra mussel</name>
    <name type="synonym">Mytilus polymorpha</name>
    <dbReference type="NCBI Taxonomy" id="45954"/>
    <lineage>
        <taxon>Eukaryota</taxon>
        <taxon>Metazoa</taxon>
        <taxon>Spiralia</taxon>
        <taxon>Lophotrochozoa</taxon>
        <taxon>Mollusca</taxon>
        <taxon>Bivalvia</taxon>
        <taxon>Autobranchia</taxon>
        <taxon>Heteroconchia</taxon>
        <taxon>Euheterodonta</taxon>
        <taxon>Imparidentia</taxon>
        <taxon>Neoheterodontei</taxon>
        <taxon>Myida</taxon>
        <taxon>Dreissenoidea</taxon>
        <taxon>Dreissenidae</taxon>
        <taxon>Dreissena</taxon>
    </lineage>
</organism>
<dbReference type="Proteomes" id="UP000828390">
    <property type="component" value="Unassembled WGS sequence"/>
</dbReference>
<evidence type="ECO:0000256" key="1">
    <source>
        <dbReference type="SAM" id="MobiDB-lite"/>
    </source>
</evidence>
<evidence type="ECO:0000313" key="2">
    <source>
        <dbReference type="EMBL" id="KAH3789660.1"/>
    </source>
</evidence>
<reference evidence="2" key="2">
    <citation type="submission" date="2020-11" db="EMBL/GenBank/DDBJ databases">
        <authorList>
            <person name="McCartney M.A."/>
            <person name="Auch B."/>
            <person name="Kono T."/>
            <person name="Mallez S."/>
            <person name="Becker A."/>
            <person name="Gohl D.M."/>
            <person name="Silverstein K.A.T."/>
            <person name="Koren S."/>
            <person name="Bechman K.B."/>
            <person name="Herman A."/>
            <person name="Abrahante J.E."/>
            <person name="Garbe J."/>
        </authorList>
    </citation>
    <scope>NUCLEOTIDE SEQUENCE</scope>
    <source>
        <strain evidence="2">Duluth1</strain>
        <tissue evidence="2">Whole animal</tissue>
    </source>
</reference>
<gene>
    <name evidence="2" type="ORF">DPMN_167846</name>
</gene>
<feature type="region of interest" description="Disordered" evidence="1">
    <location>
        <begin position="24"/>
        <end position="53"/>
    </location>
</feature>
<dbReference type="AlphaFoldDB" id="A0A9D4F4J2"/>
<reference evidence="2" key="1">
    <citation type="journal article" date="2019" name="bioRxiv">
        <title>The Genome of the Zebra Mussel, Dreissena polymorpha: A Resource for Invasive Species Research.</title>
        <authorList>
            <person name="McCartney M.A."/>
            <person name="Auch B."/>
            <person name="Kono T."/>
            <person name="Mallez S."/>
            <person name="Zhang Y."/>
            <person name="Obille A."/>
            <person name="Becker A."/>
            <person name="Abrahante J.E."/>
            <person name="Garbe J."/>
            <person name="Badalamenti J.P."/>
            <person name="Herman A."/>
            <person name="Mangelson H."/>
            <person name="Liachko I."/>
            <person name="Sullivan S."/>
            <person name="Sone E.D."/>
            <person name="Koren S."/>
            <person name="Silverstein K.A.T."/>
            <person name="Beckman K.B."/>
            <person name="Gohl D.M."/>
        </authorList>
    </citation>
    <scope>NUCLEOTIDE SEQUENCE</scope>
    <source>
        <strain evidence="2">Duluth1</strain>
        <tissue evidence="2">Whole animal</tissue>
    </source>
</reference>
<sequence length="118" mass="13316">MLKDLLFSKDLKIGYCRAWCRGTKEADAGPPEIDPATGQPKPRPKKKKKMGKRRFLRMAKGNHPKVRMATRNHPKVRMAIGNHPKVRMAIDNHPKAISENAIGNHPKAISENGYRQPS</sequence>
<evidence type="ECO:0000313" key="3">
    <source>
        <dbReference type="Proteomes" id="UP000828390"/>
    </source>
</evidence>
<proteinExistence type="predicted"/>
<protein>
    <submittedName>
        <fullName evidence="2">Uncharacterized protein</fullName>
    </submittedName>
</protein>
<accession>A0A9D4F4J2</accession>
<feature type="region of interest" description="Disordered" evidence="1">
    <location>
        <begin position="98"/>
        <end position="118"/>
    </location>
</feature>
<feature type="compositionally biased region" description="Basic residues" evidence="1">
    <location>
        <begin position="42"/>
        <end position="53"/>
    </location>
</feature>
<dbReference type="EMBL" id="JAIWYP010000008">
    <property type="protein sequence ID" value="KAH3789660.1"/>
    <property type="molecule type" value="Genomic_DNA"/>
</dbReference>